<dbReference type="RefSeq" id="WP_047261651.1">
    <property type="nucleotide sequence ID" value="NZ_CP011542.1"/>
</dbReference>
<evidence type="ECO:0000313" key="2">
    <source>
        <dbReference type="Proteomes" id="UP000035199"/>
    </source>
</evidence>
<proteinExistence type="predicted"/>
<dbReference type="OrthoDB" id="9991483at2"/>
<accession>A0A0G3GW78</accession>
<dbReference type="EMBL" id="CP011542">
    <property type="protein sequence ID" value="AKK05436.1"/>
    <property type="molecule type" value="Genomic_DNA"/>
</dbReference>
<organism evidence="1 2">
    <name type="scientific">Corynebacterium mustelae</name>
    <dbReference type="NCBI Taxonomy" id="571915"/>
    <lineage>
        <taxon>Bacteria</taxon>
        <taxon>Bacillati</taxon>
        <taxon>Actinomycetota</taxon>
        <taxon>Actinomycetes</taxon>
        <taxon>Mycobacteriales</taxon>
        <taxon>Corynebacteriaceae</taxon>
        <taxon>Corynebacterium</taxon>
    </lineage>
</organism>
<keyword evidence="2" id="KW-1185">Reference proteome</keyword>
<gene>
    <name evidence="1" type="ORF">CMUST_05500</name>
</gene>
<dbReference type="STRING" id="571915.CMUST_05500"/>
<dbReference type="Proteomes" id="UP000035199">
    <property type="component" value="Chromosome"/>
</dbReference>
<dbReference type="PATRIC" id="fig|571915.4.peg.1165"/>
<evidence type="ECO:0000313" key="1">
    <source>
        <dbReference type="EMBL" id="AKK05436.1"/>
    </source>
</evidence>
<dbReference type="KEGG" id="cmv:CMUST_05500"/>
<dbReference type="AlphaFoldDB" id="A0A0G3GW78"/>
<name>A0A0G3GW78_9CORY</name>
<protein>
    <submittedName>
        <fullName evidence="1">Uncharacterized protein</fullName>
    </submittedName>
</protein>
<sequence length="69" mass="7987">MHAVTATAIFNERDLSAADVYYISDMNPYDNRSSYYVKERKGTEIGAGVRTLRSLTRTTPRHITRVRHR</sequence>
<reference evidence="1 2" key="1">
    <citation type="journal article" date="2015" name="Genome Announc.">
        <title>Complete Genome Sequence of the Type Strain Corynebacterium mustelae DSM 45274, Isolated from Various Tissues of a Male Ferret with Lethal Sepsis.</title>
        <authorList>
            <person name="Ruckert C."/>
            <person name="Eimer J."/>
            <person name="Winkler A."/>
            <person name="Tauch A."/>
        </authorList>
    </citation>
    <scope>NUCLEOTIDE SEQUENCE [LARGE SCALE GENOMIC DNA]</scope>
    <source>
        <strain evidence="1 2">DSM 45274</strain>
    </source>
</reference>
<reference evidence="2" key="2">
    <citation type="submission" date="2015-05" db="EMBL/GenBank/DDBJ databases">
        <title>Complete genome sequence of Corynebacterium mustelae DSM 45274, isolated from various tissues of a male ferret with lethal sepsis.</title>
        <authorList>
            <person name="Ruckert C."/>
            <person name="Albersmeier A."/>
            <person name="Winkler A."/>
            <person name="Tauch A."/>
        </authorList>
    </citation>
    <scope>NUCLEOTIDE SEQUENCE [LARGE SCALE GENOMIC DNA]</scope>
    <source>
        <strain evidence="2">DSM 45274</strain>
    </source>
</reference>